<evidence type="ECO:0000256" key="1">
    <source>
        <dbReference type="ARBA" id="ARBA00000085"/>
    </source>
</evidence>
<dbReference type="PRINTS" id="PR00344">
    <property type="entry name" value="BCTRLSENSOR"/>
</dbReference>
<dbReference type="InterPro" id="IPR036097">
    <property type="entry name" value="HisK_dim/P_sf"/>
</dbReference>
<keyword evidence="16" id="KW-1185">Reference proteome</keyword>
<sequence length="355" mass="39693">MFQHQQTIRQLGISVLAVIISSVLAWLSKAHLDNMAVGLLLMLVVSTLAVVFDIFPVLVAAFLSALILNFFFVEPLFTYKIHDTESALLFSIYISIAVVHAVLTNRVRKQAKKSRDREEKEKTIRLYNTLLNSLSHELKTPIATIIGAIDTLKDAGIPIPAPQQNELLNEMETAANRLSYQVENLLNMSRVESGNFRLKTDWIDVNEMIFSCIRKIPAQHLKRFIFKPDDKLPLLKLDEGLIETALYSILHNAARYTPEQATVMIDARYEDGFLAITISDNGTGIPEQHLHHIFEKFYRLPHSGTGGTGLGLSIAKGFVEAHEGKISVRNLKAGGAQFEITLPADVSYLNSLKNE</sequence>
<keyword evidence="4" id="KW-0597">Phosphoprotein</keyword>
<evidence type="ECO:0000256" key="3">
    <source>
        <dbReference type="ARBA" id="ARBA00012438"/>
    </source>
</evidence>
<reference evidence="16" key="1">
    <citation type="journal article" date="2019" name="Int. J. Syst. Evol. Microbiol.">
        <title>The Global Catalogue of Microorganisms (GCM) 10K type strain sequencing project: providing services to taxonomists for standard genome sequencing and annotation.</title>
        <authorList>
            <consortium name="The Broad Institute Genomics Platform"/>
            <consortium name="The Broad Institute Genome Sequencing Center for Infectious Disease"/>
            <person name="Wu L."/>
            <person name="Ma J."/>
        </authorList>
    </citation>
    <scope>NUCLEOTIDE SEQUENCE [LARGE SCALE GENOMIC DNA]</scope>
    <source>
        <strain evidence="16">JCM 31920</strain>
    </source>
</reference>
<evidence type="ECO:0000256" key="13">
    <source>
        <dbReference type="SAM" id="Phobius"/>
    </source>
</evidence>
<dbReference type="Gene3D" id="1.20.120.620">
    <property type="entry name" value="Backbone structure of the membrane domain of e. Coli histidine kinase receptor kdpd"/>
    <property type="match status" value="1"/>
</dbReference>
<feature type="domain" description="Histidine kinase" evidence="14">
    <location>
        <begin position="133"/>
        <end position="346"/>
    </location>
</feature>
<organism evidence="15 16">
    <name type="scientific">Ravibacter arvi</name>
    <dbReference type="NCBI Taxonomy" id="2051041"/>
    <lineage>
        <taxon>Bacteria</taxon>
        <taxon>Pseudomonadati</taxon>
        <taxon>Bacteroidota</taxon>
        <taxon>Cytophagia</taxon>
        <taxon>Cytophagales</taxon>
        <taxon>Spirosomataceae</taxon>
        <taxon>Ravibacter</taxon>
    </lineage>
</organism>
<evidence type="ECO:0000256" key="10">
    <source>
        <dbReference type="ARBA" id="ARBA00022989"/>
    </source>
</evidence>
<keyword evidence="5" id="KW-0808">Transferase</keyword>
<evidence type="ECO:0000256" key="2">
    <source>
        <dbReference type="ARBA" id="ARBA00004141"/>
    </source>
</evidence>
<keyword evidence="8" id="KW-0418">Kinase</keyword>
<comment type="caution">
    <text evidence="15">The sequence shown here is derived from an EMBL/GenBank/DDBJ whole genome shotgun (WGS) entry which is preliminary data.</text>
</comment>
<dbReference type="EC" id="2.7.13.3" evidence="3"/>
<gene>
    <name evidence="15" type="ORF">GCM10023091_35880</name>
</gene>
<dbReference type="InterPro" id="IPR036890">
    <property type="entry name" value="HATPase_C_sf"/>
</dbReference>
<evidence type="ECO:0000256" key="4">
    <source>
        <dbReference type="ARBA" id="ARBA00022553"/>
    </source>
</evidence>
<dbReference type="SMART" id="SM00388">
    <property type="entry name" value="HisKA"/>
    <property type="match status" value="1"/>
</dbReference>
<keyword evidence="7" id="KW-0547">Nucleotide-binding</keyword>
<dbReference type="SMART" id="SM00387">
    <property type="entry name" value="HATPase_c"/>
    <property type="match status" value="1"/>
</dbReference>
<dbReference type="InterPro" id="IPR003594">
    <property type="entry name" value="HATPase_dom"/>
</dbReference>
<evidence type="ECO:0000256" key="5">
    <source>
        <dbReference type="ARBA" id="ARBA00022679"/>
    </source>
</evidence>
<feature type="transmembrane region" description="Helical" evidence="13">
    <location>
        <begin position="87"/>
        <end position="107"/>
    </location>
</feature>
<evidence type="ECO:0000259" key="14">
    <source>
        <dbReference type="PROSITE" id="PS50109"/>
    </source>
</evidence>
<dbReference type="PANTHER" id="PTHR45569:SF1">
    <property type="entry name" value="SENSOR PROTEIN KDPD"/>
    <property type="match status" value="1"/>
</dbReference>
<comment type="subcellular location">
    <subcellularLocation>
        <location evidence="2">Membrane</location>
        <topology evidence="2">Multi-pass membrane protein</topology>
    </subcellularLocation>
</comment>
<dbReference type="InterPro" id="IPR005467">
    <property type="entry name" value="His_kinase_dom"/>
</dbReference>
<evidence type="ECO:0000256" key="8">
    <source>
        <dbReference type="ARBA" id="ARBA00022777"/>
    </source>
</evidence>
<name>A0ABP8M7Y7_9BACT</name>
<dbReference type="InterPro" id="IPR052023">
    <property type="entry name" value="Histidine_kinase_KdpD"/>
</dbReference>
<dbReference type="Proteomes" id="UP001501508">
    <property type="component" value="Unassembled WGS sequence"/>
</dbReference>
<dbReference type="Gene3D" id="1.10.287.130">
    <property type="match status" value="1"/>
</dbReference>
<evidence type="ECO:0000313" key="16">
    <source>
        <dbReference type="Proteomes" id="UP001501508"/>
    </source>
</evidence>
<evidence type="ECO:0000256" key="7">
    <source>
        <dbReference type="ARBA" id="ARBA00022741"/>
    </source>
</evidence>
<dbReference type="RefSeq" id="WP_345031738.1">
    <property type="nucleotide sequence ID" value="NZ_BAABEY010000033.1"/>
</dbReference>
<dbReference type="InterPro" id="IPR003661">
    <property type="entry name" value="HisK_dim/P_dom"/>
</dbReference>
<dbReference type="SUPFAM" id="SSF47384">
    <property type="entry name" value="Homodimeric domain of signal transducing histidine kinase"/>
    <property type="match status" value="1"/>
</dbReference>
<keyword evidence="10 13" id="KW-1133">Transmembrane helix</keyword>
<dbReference type="InterPro" id="IPR004358">
    <property type="entry name" value="Sig_transdc_His_kin-like_C"/>
</dbReference>
<protein>
    <recommendedName>
        <fullName evidence="3">histidine kinase</fullName>
        <ecNumber evidence="3">2.7.13.3</ecNumber>
    </recommendedName>
</protein>
<dbReference type="PANTHER" id="PTHR45569">
    <property type="entry name" value="SENSOR PROTEIN KDPD"/>
    <property type="match status" value="1"/>
</dbReference>
<dbReference type="CDD" id="cd00075">
    <property type="entry name" value="HATPase"/>
    <property type="match status" value="1"/>
</dbReference>
<dbReference type="CDD" id="cd00082">
    <property type="entry name" value="HisKA"/>
    <property type="match status" value="1"/>
</dbReference>
<keyword evidence="12 13" id="KW-0472">Membrane</keyword>
<feature type="transmembrane region" description="Helical" evidence="13">
    <location>
        <begin position="39"/>
        <end position="67"/>
    </location>
</feature>
<keyword evidence="6 13" id="KW-0812">Transmembrane</keyword>
<dbReference type="Pfam" id="PF13493">
    <property type="entry name" value="DUF4118"/>
    <property type="match status" value="1"/>
</dbReference>
<evidence type="ECO:0000256" key="6">
    <source>
        <dbReference type="ARBA" id="ARBA00022692"/>
    </source>
</evidence>
<proteinExistence type="predicted"/>
<dbReference type="Pfam" id="PF02518">
    <property type="entry name" value="HATPase_c"/>
    <property type="match status" value="1"/>
</dbReference>
<keyword evidence="11" id="KW-0902">Two-component regulatory system</keyword>
<dbReference type="SUPFAM" id="SSF55874">
    <property type="entry name" value="ATPase domain of HSP90 chaperone/DNA topoisomerase II/histidine kinase"/>
    <property type="match status" value="1"/>
</dbReference>
<evidence type="ECO:0000256" key="11">
    <source>
        <dbReference type="ARBA" id="ARBA00023012"/>
    </source>
</evidence>
<feature type="transmembrane region" description="Helical" evidence="13">
    <location>
        <begin position="6"/>
        <end position="27"/>
    </location>
</feature>
<evidence type="ECO:0000256" key="9">
    <source>
        <dbReference type="ARBA" id="ARBA00022840"/>
    </source>
</evidence>
<comment type="catalytic activity">
    <reaction evidence="1">
        <text>ATP + protein L-histidine = ADP + protein N-phospho-L-histidine.</text>
        <dbReference type="EC" id="2.7.13.3"/>
    </reaction>
</comment>
<keyword evidence="9" id="KW-0067">ATP-binding</keyword>
<evidence type="ECO:0000313" key="15">
    <source>
        <dbReference type="EMBL" id="GAA4444964.1"/>
    </source>
</evidence>
<accession>A0ABP8M7Y7</accession>
<dbReference type="Pfam" id="PF00512">
    <property type="entry name" value="HisKA"/>
    <property type="match status" value="1"/>
</dbReference>
<dbReference type="PROSITE" id="PS50109">
    <property type="entry name" value="HIS_KIN"/>
    <property type="match status" value="1"/>
</dbReference>
<dbReference type="EMBL" id="BAABEY010000033">
    <property type="protein sequence ID" value="GAA4444964.1"/>
    <property type="molecule type" value="Genomic_DNA"/>
</dbReference>
<dbReference type="Gene3D" id="3.30.565.10">
    <property type="entry name" value="Histidine kinase-like ATPase, C-terminal domain"/>
    <property type="match status" value="1"/>
</dbReference>
<dbReference type="InterPro" id="IPR025201">
    <property type="entry name" value="KdpD_TM"/>
</dbReference>
<dbReference type="InterPro" id="IPR038318">
    <property type="entry name" value="KdpD_sf"/>
</dbReference>
<evidence type="ECO:0000256" key="12">
    <source>
        <dbReference type="ARBA" id="ARBA00023136"/>
    </source>
</evidence>